<feature type="chain" id="PRO_5007885747" description="DUF3530 domain-containing protein" evidence="1">
    <location>
        <begin position="26"/>
        <end position="290"/>
    </location>
</feature>
<evidence type="ECO:0000313" key="3">
    <source>
        <dbReference type="Proteomes" id="UP000076503"/>
    </source>
</evidence>
<protein>
    <recommendedName>
        <fullName evidence="4">DUF3530 domain-containing protein</fullName>
    </recommendedName>
</protein>
<comment type="caution">
    <text evidence="2">The sequence shown here is derived from an EMBL/GenBank/DDBJ whole genome shotgun (WGS) entry which is preliminary data.</text>
</comment>
<proteinExistence type="predicted"/>
<dbReference type="AlphaFoldDB" id="A0A167EFE2"/>
<feature type="signal peptide" evidence="1">
    <location>
        <begin position="1"/>
        <end position="25"/>
    </location>
</feature>
<evidence type="ECO:0008006" key="4">
    <source>
        <dbReference type="Google" id="ProtNLM"/>
    </source>
</evidence>
<sequence>MRKQTKLSLTLYFSVMFALNSLSQAAEHIAPQPKTEIIKSDLGYWLANDSFITIKDDEREVPVLFSEYMSSSKRGIIVMLPGIEQSPLHGNGLSYLREALNDDGYDTYVIPSPDLNINVNMIQDGIVDTEQNQPKSRQQNVVSSVSESALNDYKMELVARFDALYKTLALRENEHIAILAFGNSAGLFAEHLATLPQIRVDALITVSAQLANPNRNKHLAASLSLVSPALLDVFYSYDNPAVLHTVKDRRRWAKRNSKYDYRQRQLFGQNTQESQHYRLQKELSGFLRQL</sequence>
<dbReference type="InterPro" id="IPR022529">
    <property type="entry name" value="DUF3530"/>
</dbReference>
<name>A0A167EFE2_9GAMM</name>
<keyword evidence="1" id="KW-0732">Signal</keyword>
<dbReference type="RefSeq" id="WP_063361796.1">
    <property type="nucleotide sequence ID" value="NZ_AUXZ01000073.1"/>
</dbReference>
<organism evidence="2 3">
    <name type="scientific">Pseudoalteromonas luteoviolacea H33</name>
    <dbReference type="NCBI Taxonomy" id="1365251"/>
    <lineage>
        <taxon>Bacteria</taxon>
        <taxon>Pseudomonadati</taxon>
        <taxon>Pseudomonadota</taxon>
        <taxon>Gammaproteobacteria</taxon>
        <taxon>Alteromonadales</taxon>
        <taxon>Pseudoalteromonadaceae</taxon>
        <taxon>Pseudoalteromonas</taxon>
    </lineage>
</organism>
<reference evidence="2 3" key="1">
    <citation type="submission" date="2013-07" db="EMBL/GenBank/DDBJ databases">
        <title>Comparative Genomic and Metabolomic Analysis of Twelve Strains of Pseudoalteromonas luteoviolacea.</title>
        <authorList>
            <person name="Vynne N.G."/>
            <person name="Mansson M."/>
            <person name="Gram L."/>
        </authorList>
    </citation>
    <scope>NUCLEOTIDE SEQUENCE [LARGE SCALE GENOMIC DNA]</scope>
    <source>
        <strain evidence="2 3">H33</strain>
    </source>
</reference>
<gene>
    <name evidence="2" type="ORF">N476_15435</name>
</gene>
<accession>A0A167EFE2</accession>
<dbReference type="EMBL" id="AUXZ01000073">
    <property type="protein sequence ID" value="KZN50680.1"/>
    <property type="molecule type" value="Genomic_DNA"/>
</dbReference>
<dbReference type="PATRIC" id="fig|1365251.3.peg.2308"/>
<evidence type="ECO:0000256" key="1">
    <source>
        <dbReference type="SAM" id="SignalP"/>
    </source>
</evidence>
<evidence type="ECO:0000313" key="2">
    <source>
        <dbReference type="EMBL" id="KZN50680.1"/>
    </source>
</evidence>
<dbReference type="Pfam" id="PF12048">
    <property type="entry name" value="DUF3530"/>
    <property type="match status" value="1"/>
</dbReference>
<dbReference type="Proteomes" id="UP000076503">
    <property type="component" value="Unassembled WGS sequence"/>
</dbReference>
<dbReference type="OrthoDB" id="9776279at2"/>